<accession>A0A9W7AMC4</accession>
<feature type="coiled-coil region" evidence="1">
    <location>
        <begin position="141"/>
        <end position="177"/>
    </location>
</feature>
<evidence type="ECO:0000313" key="4">
    <source>
        <dbReference type="Proteomes" id="UP001165085"/>
    </source>
</evidence>
<dbReference type="Proteomes" id="UP001165085">
    <property type="component" value="Unassembled WGS sequence"/>
</dbReference>
<evidence type="ECO:0000313" key="3">
    <source>
        <dbReference type="EMBL" id="GMH71723.1"/>
    </source>
</evidence>
<reference evidence="4" key="1">
    <citation type="journal article" date="2023" name="Commun. Biol.">
        <title>Genome analysis of Parmales, the sister group of diatoms, reveals the evolutionary specialization of diatoms from phago-mixotrophs to photoautotrophs.</title>
        <authorList>
            <person name="Ban H."/>
            <person name="Sato S."/>
            <person name="Yoshikawa S."/>
            <person name="Yamada K."/>
            <person name="Nakamura Y."/>
            <person name="Ichinomiya M."/>
            <person name="Sato N."/>
            <person name="Blanc-Mathieu R."/>
            <person name="Endo H."/>
            <person name="Kuwata A."/>
            <person name="Ogata H."/>
        </authorList>
    </citation>
    <scope>NUCLEOTIDE SEQUENCE [LARGE SCALE GENOMIC DNA]</scope>
    <source>
        <strain evidence="4">NIES 3701</strain>
    </source>
</reference>
<gene>
    <name evidence="3" type="ORF">TrST_g6803</name>
</gene>
<keyword evidence="1" id="KW-0175">Coiled coil</keyword>
<feature type="region of interest" description="Disordered" evidence="2">
    <location>
        <begin position="1"/>
        <end position="40"/>
    </location>
</feature>
<dbReference type="AlphaFoldDB" id="A0A9W7AMC4"/>
<keyword evidence="4" id="KW-1185">Reference proteome</keyword>
<organism evidence="3 4">
    <name type="scientific">Triparma strigata</name>
    <dbReference type="NCBI Taxonomy" id="1606541"/>
    <lineage>
        <taxon>Eukaryota</taxon>
        <taxon>Sar</taxon>
        <taxon>Stramenopiles</taxon>
        <taxon>Ochrophyta</taxon>
        <taxon>Bolidophyceae</taxon>
        <taxon>Parmales</taxon>
        <taxon>Triparmaceae</taxon>
        <taxon>Triparma</taxon>
    </lineage>
</organism>
<evidence type="ECO:0000256" key="1">
    <source>
        <dbReference type="SAM" id="Coils"/>
    </source>
</evidence>
<sequence>MSASNTEPQDKGNNDHDNDRKRKATPREDDEREINDQVLSPSDAPVVLKPRVDNFMLTDDFRRLLRQYIFFKDLVNTMRLVTKDWQRIAEELIDESVESGVLLIHDGKDRKSSFKKKQRLVTQVVFLLNITKVGKYVCCAAANLKAEAEIEELRAQVAELKETVVSLQNAVIAANKRNQGPDSRGSMLKM</sequence>
<evidence type="ECO:0000256" key="2">
    <source>
        <dbReference type="SAM" id="MobiDB-lite"/>
    </source>
</evidence>
<comment type="caution">
    <text evidence="3">The sequence shown here is derived from an EMBL/GenBank/DDBJ whole genome shotgun (WGS) entry which is preliminary data.</text>
</comment>
<protein>
    <submittedName>
        <fullName evidence="3">Uncharacterized protein</fullName>
    </submittedName>
</protein>
<dbReference type="EMBL" id="BRXY01000151">
    <property type="protein sequence ID" value="GMH71723.1"/>
    <property type="molecule type" value="Genomic_DNA"/>
</dbReference>
<name>A0A9W7AMC4_9STRA</name>
<proteinExistence type="predicted"/>
<feature type="compositionally biased region" description="Basic and acidic residues" evidence="2">
    <location>
        <begin position="8"/>
        <end position="29"/>
    </location>
</feature>
<dbReference type="OrthoDB" id="10549524at2759"/>